<evidence type="ECO:0000313" key="1">
    <source>
        <dbReference type="EMBL" id="GGD65030.1"/>
    </source>
</evidence>
<accession>A0A069P4Y3</accession>
<dbReference type="EMBL" id="BMEG01000002">
    <property type="protein sequence ID" value="GGD65030.1"/>
    <property type="molecule type" value="Genomic_DNA"/>
</dbReference>
<reference evidence="1" key="4">
    <citation type="submission" date="2024-05" db="EMBL/GenBank/DDBJ databases">
        <authorList>
            <person name="Sun Q."/>
            <person name="Zhou Y."/>
        </authorList>
    </citation>
    <scope>NUCLEOTIDE SEQUENCE</scope>
    <source>
        <strain evidence="1">CGMCC 1.11013</strain>
    </source>
</reference>
<gene>
    <name evidence="2" type="ORF">BG57_03190</name>
    <name evidence="1" type="ORF">GCM10010985_19000</name>
</gene>
<keyword evidence="4" id="KW-1185">Reference proteome</keyword>
<sequence>MAVIKIRDLADSVELDRQAMTTIAGGARDTARPLFRIRASNPGRVVDYPGVPVKDVQVQQPGPFRNKIVSK</sequence>
<protein>
    <submittedName>
        <fullName evidence="2">Uncharacterized protein</fullName>
    </submittedName>
</protein>
<reference evidence="1" key="1">
    <citation type="journal article" date="2014" name="Int. J. Syst. Evol. Microbiol.">
        <title>Complete genome of a new Firmicutes species belonging to the dominant human colonic microbiota ('Ruminococcus bicirculans') reveals two chromosomes and a selective capacity to utilize plant glucans.</title>
        <authorList>
            <consortium name="NISC Comparative Sequencing Program"/>
            <person name="Wegmann U."/>
            <person name="Louis P."/>
            <person name="Goesmann A."/>
            <person name="Henrissat B."/>
            <person name="Duncan S.H."/>
            <person name="Flint H.J."/>
        </authorList>
    </citation>
    <scope>NUCLEOTIDE SEQUENCE</scope>
    <source>
        <strain evidence="1">CGMCC 1.11013</strain>
    </source>
</reference>
<dbReference type="Proteomes" id="UP000597138">
    <property type="component" value="Unassembled WGS sequence"/>
</dbReference>
<dbReference type="AlphaFoldDB" id="A0A069P4Y3"/>
<dbReference type="Proteomes" id="UP000027439">
    <property type="component" value="Unassembled WGS sequence"/>
</dbReference>
<reference evidence="2 3" key="2">
    <citation type="submission" date="2014-03" db="EMBL/GenBank/DDBJ databases">
        <title>Draft Genome Sequences of Four Burkholderia Strains.</title>
        <authorList>
            <person name="Liu X.Y."/>
            <person name="Li C.X."/>
            <person name="Xu J.H."/>
        </authorList>
    </citation>
    <scope>NUCLEOTIDE SEQUENCE [LARGE SCALE GENOMIC DNA]</scope>
    <source>
        <strain evidence="2 3">R27</strain>
    </source>
</reference>
<reference evidence="4" key="3">
    <citation type="journal article" date="2019" name="Int. J. Syst. Evol. Microbiol.">
        <title>The Global Catalogue of Microorganisms (GCM) 10K type strain sequencing project: providing services to taxonomists for standard genome sequencing and annotation.</title>
        <authorList>
            <consortium name="The Broad Institute Genomics Platform"/>
            <consortium name="The Broad Institute Genome Sequencing Center for Infectious Disease"/>
            <person name="Wu L."/>
            <person name="Ma J."/>
        </authorList>
    </citation>
    <scope>NUCLEOTIDE SEQUENCE [LARGE SCALE GENOMIC DNA]</scope>
    <source>
        <strain evidence="4">CGMCC 1.11013</strain>
    </source>
</reference>
<name>A0A069P4Y3_9BURK</name>
<dbReference type="OrthoDB" id="8759457at2"/>
<proteinExistence type="predicted"/>
<dbReference type="RefSeq" id="WP_035964066.1">
    <property type="nucleotide sequence ID" value="NZ_BMEG01000002.1"/>
</dbReference>
<dbReference type="EMBL" id="JFHE01000010">
    <property type="protein sequence ID" value="KDR34969.1"/>
    <property type="molecule type" value="Genomic_DNA"/>
</dbReference>
<evidence type="ECO:0000313" key="3">
    <source>
        <dbReference type="Proteomes" id="UP000027439"/>
    </source>
</evidence>
<comment type="caution">
    <text evidence="2">The sequence shown here is derived from an EMBL/GenBank/DDBJ whole genome shotgun (WGS) entry which is preliminary data.</text>
</comment>
<organism evidence="2 3">
    <name type="scientific">Caballeronia grimmiae</name>
    <dbReference type="NCBI Taxonomy" id="1071679"/>
    <lineage>
        <taxon>Bacteria</taxon>
        <taxon>Pseudomonadati</taxon>
        <taxon>Pseudomonadota</taxon>
        <taxon>Betaproteobacteria</taxon>
        <taxon>Burkholderiales</taxon>
        <taxon>Burkholderiaceae</taxon>
        <taxon>Caballeronia</taxon>
    </lineage>
</organism>
<evidence type="ECO:0000313" key="2">
    <source>
        <dbReference type="EMBL" id="KDR34969.1"/>
    </source>
</evidence>
<evidence type="ECO:0000313" key="4">
    <source>
        <dbReference type="Proteomes" id="UP000597138"/>
    </source>
</evidence>
<dbReference type="eggNOG" id="ENOG503177A">
    <property type="taxonomic scope" value="Bacteria"/>
</dbReference>